<accession>A0A1T4KT97</accession>
<evidence type="ECO:0000256" key="3">
    <source>
        <dbReference type="PIRSR" id="PIRSR640198-3"/>
    </source>
</evidence>
<keyword evidence="2" id="KW-0067">ATP-binding</keyword>
<dbReference type="GO" id="GO:0005524">
    <property type="term" value="F:ATP binding"/>
    <property type="evidence" value="ECO:0007669"/>
    <property type="project" value="UniProtKB-KW"/>
</dbReference>
<gene>
    <name evidence="5" type="ORF">SAMN02745116_00372</name>
</gene>
<evidence type="ECO:0000256" key="1">
    <source>
        <dbReference type="PIRSR" id="PIRSR640198-1"/>
    </source>
</evidence>
<dbReference type="SUPFAM" id="SSF140931">
    <property type="entry name" value="Fic-like"/>
    <property type="match status" value="1"/>
</dbReference>
<dbReference type="EMBL" id="FUXI01000003">
    <property type="protein sequence ID" value="SJZ45580.1"/>
    <property type="molecule type" value="Genomic_DNA"/>
</dbReference>
<evidence type="ECO:0000313" key="6">
    <source>
        <dbReference type="Proteomes" id="UP000190328"/>
    </source>
</evidence>
<dbReference type="Pfam" id="PF02661">
    <property type="entry name" value="Fic"/>
    <property type="match status" value="1"/>
</dbReference>
<sequence length="267" mass="31622">MDLITRMQEERAGKVRSIYYVTQIEMSYNSNKIEGSRLSQEQTEQLFETKQFLPKADELIKLDDVVEAVNHFRAFDSILDTVEEPLTFDYLKELHKILKRFTSDEDSPARPVGEFKKYQNVISSATQEVETTKPSEVEFELGNLLRDYEKNSEDYILTLEEIVDFHVQFEKIHPFADGNGRIGRLLMFKECLRNNVMPFILNNDYRQYYYQGLNDYRKGEKERLLDVFGASQDNYQAFLEKMEFAGELNRHLRETSYERDMYRGKSL</sequence>
<feature type="site" description="Important for autoinhibition of adenylyltransferase activity" evidence="3">
    <location>
        <position position="34"/>
    </location>
</feature>
<protein>
    <submittedName>
        <fullName evidence="5">Fic family protein</fullName>
    </submittedName>
</protein>
<feature type="active site" evidence="1">
    <location>
        <position position="173"/>
    </location>
</feature>
<evidence type="ECO:0000259" key="4">
    <source>
        <dbReference type="PROSITE" id="PS51459"/>
    </source>
</evidence>
<dbReference type="AlphaFoldDB" id="A0A1T4KT97"/>
<feature type="binding site" evidence="2">
    <location>
        <begin position="177"/>
        <end position="184"/>
    </location>
    <ligand>
        <name>ATP</name>
        <dbReference type="ChEBI" id="CHEBI:30616"/>
    </ligand>
</feature>
<dbReference type="PANTHER" id="PTHR13504:SF38">
    <property type="entry name" value="FIDO DOMAIN-CONTAINING PROTEIN"/>
    <property type="match status" value="1"/>
</dbReference>
<name>A0A1T4KT97_9ENTE</name>
<dbReference type="RefSeq" id="WP_078806336.1">
    <property type="nucleotide sequence ID" value="NZ_FUXI01000003.1"/>
</dbReference>
<dbReference type="InterPro" id="IPR036597">
    <property type="entry name" value="Fido-like_dom_sf"/>
</dbReference>
<dbReference type="InterPro" id="IPR003812">
    <property type="entry name" value="Fido"/>
</dbReference>
<dbReference type="Proteomes" id="UP000190328">
    <property type="component" value="Unassembled WGS sequence"/>
</dbReference>
<dbReference type="InterPro" id="IPR040198">
    <property type="entry name" value="Fido_containing"/>
</dbReference>
<dbReference type="OrthoDB" id="9813719at2"/>
<keyword evidence="6" id="KW-1185">Reference proteome</keyword>
<dbReference type="PANTHER" id="PTHR13504">
    <property type="entry name" value="FIDO DOMAIN-CONTAINING PROTEIN DDB_G0283145"/>
    <property type="match status" value="1"/>
</dbReference>
<dbReference type="STRING" id="263852.SAMN02745116_00372"/>
<reference evidence="6" key="1">
    <citation type="submission" date="2017-02" db="EMBL/GenBank/DDBJ databases">
        <authorList>
            <person name="Varghese N."/>
            <person name="Submissions S."/>
        </authorList>
    </citation>
    <scope>NUCLEOTIDE SEQUENCE [LARGE SCALE GENOMIC DNA]</scope>
    <source>
        <strain evidence="6">ATCC BAA-1030</strain>
    </source>
</reference>
<organism evidence="5 6">
    <name type="scientific">Pilibacter termitis</name>
    <dbReference type="NCBI Taxonomy" id="263852"/>
    <lineage>
        <taxon>Bacteria</taxon>
        <taxon>Bacillati</taxon>
        <taxon>Bacillota</taxon>
        <taxon>Bacilli</taxon>
        <taxon>Lactobacillales</taxon>
        <taxon>Enterococcaceae</taxon>
        <taxon>Pilibacter</taxon>
    </lineage>
</organism>
<dbReference type="Gene3D" id="1.10.3290.10">
    <property type="entry name" value="Fido-like domain"/>
    <property type="match status" value="1"/>
</dbReference>
<evidence type="ECO:0000313" key="5">
    <source>
        <dbReference type="EMBL" id="SJZ45580.1"/>
    </source>
</evidence>
<evidence type="ECO:0000256" key="2">
    <source>
        <dbReference type="PIRSR" id="PIRSR640198-2"/>
    </source>
</evidence>
<feature type="domain" description="Fido" evidence="4">
    <location>
        <begin position="86"/>
        <end position="241"/>
    </location>
</feature>
<proteinExistence type="predicted"/>
<feature type="binding site" evidence="2">
    <location>
        <begin position="209"/>
        <end position="210"/>
    </location>
    <ligand>
        <name>ATP</name>
        <dbReference type="ChEBI" id="CHEBI:30616"/>
    </ligand>
</feature>
<dbReference type="PROSITE" id="PS51459">
    <property type="entry name" value="FIDO"/>
    <property type="match status" value="1"/>
</dbReference>
<keyword evidence="2" id="KW-0547">Nucleotide-binding</keyword>